<evidence type="ECO:0000313" key="2">
    <source>
        <dbReference type="EMBL" id="UPM43631.1"/>
    </source>
</evidence>
<dbReference type="HAMAP" id="MF_00582">
    <property type="entry name" value="UPF0215"/>
    <property type="match status" value="1"/>
</dbReference>
<dbReference type="AlphaFoldDB" id="A0A8U0A375"/>
<dbReference type="KEGG" id="haad:MW046_04075"/>
<proteinExistence type="inferred from homology"/>
<name>A0A8U0A375_9EURY</name>
<comment type="similarity">
    <text evidence="1">Belongs to the UPF0215 family.</text>
</comment>
<keyword evidence="3" id="KW-1185">Reference proteome</keyword>
<dbReference type="PIRSF" id="PIRSF006380">
    <property type="entry name" value="UCP006380"/>
    <property type="match status" value="1"/>
</dbReference>
<dbReference type="RefSeq" id="WP_247994294.1">
    <property type="nucleotide sequence ID" value="NZ_CP096019.1"/>
</dbReference>
<gene>
    <name evidence="2" type="ORF">MW046_04075</name>
</gene>
<dbReference type="PANTHER" id="PTHR39518">
    <property type="entry name" value="UPF0215 PROTEIN MJ1150"/>
    <property type="match status" value="1"/>
</dbReference>
<protein>
    <recommendedName>
        <fullName evidence="1">UPF0215 protein MW046_04075</fullName>
    </recommendedName>
</protein>
<accession>A0A8U0A375</accession>
<dbReference type="PANTHER" id="PTHR39518:SF2">
    <property type="entry name" value="UPF0215 PROTEIN MJ1150"/>
    <property type="match status" value="1"/>
</dbReference>
<dbReference type="Pfam" id="PF01949">
    <property type="entry name" value="Endo_dU"/>
    <property type="match status" value="1"/>
</dbReference>
<dbReference type="Proteomes" id="UP000831768">
    <property type="component" value="Chromosome"/>
</dbReference>
<dbReference type="EMBL" id="CP096019">
    <property type="protein sequence ID" value="UPM43631.1"/>
    <property type="molecule type" value="Genomic_DNA"/>
</dbReference>
<reference evidence="2" key="1">
    <citation type="submission" date="2022-04" db="EMBL/GenBank/DDBJ databases">
        <title>Halocatena sp. nov., isolated from a salt lake.</title>
        <authorList>
            <person name="Cui H.-L."/>
        </authorList>
    </citation>
    <scope>NUCLEOTIDE SEQUENCE</scope>
    <source>
        <strain evidence="2">AD-1</strain>
    </source>
</reference>
<evidence type="ECO:0000313" key="3">
    <source>
        <dbReference type="Proteomes" id="UP000831768"/>
    </source>
</evidence>
<sequence length="183" mass="19952">MKAGTRALGVAESYTHGATKSTVVGAVVRADRVFDGMVVGHITVGGTDSTARITDLWRRIDRPDVQYVFLAGIAPAWYNIIDLREVEDVVDRPVVSVSFEQSDGLAPALRDAFETSALAERLDRYNRQPPRQKISVNDEQLFVRAVGLATAEAERVVRAFTPEGGRPEPLRVANTAAAAIDEF</sequence>
<evidence type="ECO:0000256" key="1">
    <source>
        <dbReference type="HAMAP-Rule" id="MF_00582"/>
    </source>
</evidence>
<dbReference type="Gene3D" id="3.30.2170.10">
    <property type="entry name" value="archaeoglobus fulgidus dsm 4304 superfamily"/>
    <property type="match status" value="1"/>
</dbReference>
<dbReference type="InterPro" id="IPR002802">
    <property type="entry name" value="Endo_dU"/>
</dbReference>
<organism evidence="2 3">
    <name type="scientific">Halocatena salina</name>
    <dbReference type="NCBI Taxonomy" id="2934340"/>
    <lineage>
        <taxon>Archaea</taxon>
        <taxon>Methanobacteriati</taxon>
        <taxon>Methanobacteriota</taxon>
        <taxon>Stenosarchaea group</taxon>
        <taxon>Halobacteria</taxon>
        <taxon>Halobacteriales</taxon>
        <taxon>Natronomonadaceae</taxon>
        <taxon>Halocatena</taxon>
    </lineage>
</organism>
<dbReference type="GeneID" id="71927196"/>